<gene>
    <name evidence="3" type="ORF">E2562_013590</name>
</gene>
<evidence type="ECO:0000313" key="4">
    <source>
        <dbReference type="Proteomes" id="UP000479710"/>
    </source>
</evidence>
<accession>A0A6G1C6R5</accession>
<dbReference type="EMBL" id="SPHZ02000010">
    <property type="protein sequence ID" value="KAF0895494.1"/>
    <property type="molecule type" value="Genomic_DNA"/>
</dbReference>
<keyword evidence="4" id="KW-1185">Reference proteome</keyword>
<evidence type="ECO:0000313" key="3">
    <source>
        <dbReference type="EMBL" id="KAF0895494.1"/>
    </source>
</evidence>
<dbReference type="PANTHER" id="PTHR47472:SF1">
    <property type="entry name" value="DUF1446-DOMAIN-CONTAINING PROTEIN"/>
    <property type="match status" value="1"/>
</dbReference>
<evidence type="ECO:0000259" key="2">
    <source>
        <dbReference type="Pfam" id="PF07287"/>
    </source>
</evidence>
<dbReference type="PANTHER" id="PTHR47472">
    <property type="entry name" value="PROPIONYL-COA CARBOXYLASE"/>
    <property type="match status" value="1"/>
</dbReference>
<dbReference type="Pfam" id="PF07287">
    <property type="entry name" value="AtuA"/>
    <property type="match status" value="1"/>
</dbReference>
<organism evidence="3 4">
    <name type="scientific">Oryza meyeriana var. granulata</name>
    <dbReference type="NCBI Taxonomy" id="110450"/>
    <lineage>
        <taxon>Eukaryota</taxon>
        <taxon>Viridiplantae</taxon>
        <taxon>Streptophyta</taxon>
        <taxon>Embryophyta</taxon>
        <taxon>Tracheophyta</taxon>
        <taxon>Spermatophyta</taxon>
        <taxon>Magnoliopsida</taxon>
        <taxon>Liliopsida</taxon>
        <taxon>Poales</taxon>
        <taxon>Poaceae</taxon>
        <taxon>BOP clade</taxon>
        <taxon>Oryzoideae</taxon>
        <taxon>Oryzeae</taxon>
        <taxon>Oryzinae</taxon>
        <taxon>Oryza</taxon>
        <taxon>Oryza meyeriana</taxon>
    </lineage>
</organism>
<dbReference type="InterPro" id="IPR010839">
    <property type="entry name" value="AtuA_N"/>
</dbReference>
<dbReference type="Proteomes" id="UP000479710">
    <property type="component" value="Unassembled WGS sequence"/>
</dbReference>
<reference evidence="3 4" key="1">
    <citation type="submission" date="2019-11" db="EMBL/GenBank/DDBJ databases">
        <title>Whole genome sequence of Oryza granulata.</title>
        <authorList>
            <person name="Li W."/>
        </authorList>
    </citation>
    <scope>NUCLEOTIDE SEQUENCE [LARGE SCALE GENOMIC DNA]</scope>
    <source>
        <strain evidence="4">cv. Menghai</strain>
        <tissue evidence="3">Leaf</tissue>
    </source>
</reference>
<feature type="domain" description="Acyclic terpene utilisation N-terminal" evidence="2">
    <location>
        <begin position="22"/>
        <end position="66"/>
    </location>
</feature>
<protein>
    <recommendedName>
        <fullName evidence="2">Acyclic terpene utilisation N-terminal domain-containing protein</fullName>
    </recommendedName>
</protein>
<sequence>MEAVHDRVVKLRSNPQRRRDTVYVGCGAGFGGDRPMAALRLLERVKELNYLVLECLAEQTLADRYQIMIDEEPSIPRFCSPGVVVRIPSAQEVVLKALNMNDDSNPERDSSGEEGEQERWRRDPEERMLLRRGRSPPVMTTMLWMDDGCQFTIRSMEEGQEIYQYQHNLGLVLLERKELTSKFEQLRAASESAEIMHKRECATQQSALAERTTQQFRRSELLM</sequence>
<proteinExistence type="predicted"/>
<evidence type="ECO:0000256" key="1">
    <source>
        <dbReference type="SAM" id="MobiDB-lite"/>
    </source>
</evidence>
<dbReference type="AlphaFoldDB" id="A0A6G1C6R5"/>
<name>A0A6G1C6R5_9ORYZ</name>
<feature type="region of interest" description="Disordered" evidence="1">
    <location>
        <begin position="99"/>
        <end position="132"/>
    </location>
</feature>
<feature type="compositionally biased region" description="Basic and acidic residues" evidence="1">
    <location>
        <begin position="105"/>
        <end position="129"/>
    </location>
</feature>
<dbReference type="OrthoDB" id="16163at2759"/>
<comment type="caution">
    <text evidence="3">The sequence shown here is derived from an EMBL/GenBank/DDBJ whole genome shotgun (WGS) entry which is preliminary data.</text>
</comment>